<evidence type="ECO:0000313" key="1">
    <source>
        <dbReference type="EMBL" id="ACS78916.1"/>
    </source>
</evidence>
<sequence>MRIGSTLGTNATTYDPNSHLERMNNTFRARRAKEKAFQNFCQAIDDKRELCTSATNRAPEQAQPEQKKLFDPEAAIQKVVEQNAAYLGYKISQIFEEDKSKLLSGKSEVEYNNSLDELTRAVEGQDFDNAKKILKEFYNGDSELVINKIEETLTQVEDKFWGDMRKVLGQMGQAQGLTLSDGIQEETGISGYDLVERAIENARQKTGSLKDMDFSDLIDEVREDAVDYAARTIREASNEASEDSAETQAKNAVQAASLYTKHTLYGVDGAADKLADQELNMTSRIEEQKNNTSSMRILRYMTFADIQESTSGQTISNEQLSRSAGLGISSNSKFSQQLSKMGATVVDELKELTSKTRRDGPSIYVEELSGKDKQTYEMNKPADFVGNEDWRSFRDDVSTLFTGAIEGYVGRSMNVYKSIQNNANSSNYSSFSRKI</sequence>
<dbReference type="Proteomes" id="UP000002601">
    <property type="component" value="Chromosome"/>
</dbReference>
<protein>
    <submittedName>
        <fullName evidence="1">Uncharacterized protein</fullName>
    </submittedName>
</protein>
<name>C6BZ92_MARSD</name>
<dbReference type="OrthoDB" id="5462195at2"/>
<dbReference type="HOGENOM" id="CLU_629659_0_0_7"/>
<dbReference type="STRING" id="526222.Desal_0850"/>
<keyword evidence="2" id="KW-1185">Reference proteome</keyword>
<proteinExistence type="predicted"/>
<reference evidence="1 2" key="1">
    <citation type="submission" date="2009-06" db="EMBL/GenBank/DDBJ databases">
        <title>Complete sequence of Desulfovibrio salexigens DSM 2638.</title>
        <authorList>
            <consortium name="US DOE Joint Genome Institute"/>
            <person name="Lucas S."/>
            <person name="Copeland A."/>
            <person name="Lapidus A."/>
            <person name="Glavina del Rio T."/>
            <person name="Tice H."/>
            <person name="Bruce D."/>
            <person name="Goodwin L."/>
            <person name="Pitluck S."/>
            <person name="Munk A.C."/>
            <person name="Brettin T."/>
            <person name="Detter J.C."/>
            <person name="Han C."/>
            <person name="Tapia R."/>
            <person name="Larimer F."/>
            <person name="Land M."/>
            <person name="Hauser L."/>
            <person name="Kyrpides N."/>
            <person name="Anderson I."/>
            <person name="Wall J.D."/>
            <person name="Arkin A.P."/>
            <person name="Dehal P."/>
            <person name="Chivian D."/>
            <person name="Giles B."/>
            <person name="Hazen T.C."/>
        </authorList>
    </citation>
    <scope>NUCLEOTIDE SEQUENCE [LARGE SCALE GENOMIC DNA]</scope>
    <source>
        <strain evidence="2">ATCC 14822 / DSM 2638 / NCIMB 8403 / VKM B-1763</strain>
    </source>
</reference>
<dbReference type="AlphaFoldDB" id="C6BZ92"/>
<dbReference type="EMBL" id="CP001649">
    <property type="protein sequence ID" value="ACS78916.1"/>
    <property type="molecule type" value="Genomic_DNA"/>
</dbReference>
<organism evidence="1 2">
    <name type="scientific">Maridesulfovibrio salexigens (strain ATCC 14822 / DSM 2638 / NCIMB 8403 / VKM B-1763)</name>
    <name type="common">Desulfovibrio salexigens</name>
    <dbReference type="NCBI Taxonomy" id="526222"/>
    <lineage>
        <taxon>Bacteria</taxon>
        <taxon>Pseudomonadati</taxon>
        <taxon>Thermodesulfobacteriota</taxon>
        <taxon>Desulfovibrionia</taxon>
        <taxon>Desulfovibrionales</taxon>
        <taxon>Desulfovibrionaceae</taxon>
        <taxon>Maridesulfovibrio</taxon>
    </lineage>
</organism>
<dbReference type="KEGG" id="dsa:Desal_0850"/>
<evidence type="ECO:0000313" key="2">
    <source>
        <dbReference type="Proteomes" id="UP000002601"/>
    </source>
</evidence>
<gene>
    <name evidence="1" type="ordered locus">Desal_0850</name>
</gene>
<accession>C6BZ92</accession>
<dbReference type="RefSeq" id="WP_015850735.1">
    <property type="nucleotide sequence ID" value="NC_012881.1"/>
</dbReference>